<keyword evidence="3" id="KW-0677">Repeat</keyword>
<dbReference type="SMART" id="SM00211">
    <property type="entry name" value="TY"/>
    <property type="match status" value="2"/>
</dbReference>
<evidence type="ECO:0000256" key="1">
    <source>
        <dbReference type="ARBA" id="ARBA00004613"/>
    </source>
</evidence>
<dbReference type="InterPro" id="IPR051950">
    <property type="entry name" value="Dev_reg/Prot_inhib"/>
</dbReference>
<evidence type="ECO:0000313" key="8">
    <source>
        <dbReference type="Proteomes" id="UP000288716"/>
    </source>
</evidence>
<dbReference type="AlphaFoldDB" id="A0A443S2W3"/>
<dbReference type="Gene3D" id="4.10.800.10">
    <property type="entry name" value="Thyroglobulin type-1"/>
    <property type="match status" value="2"/>
</dbReference>
<dbReference type="InterPro" id="IPR036857">
    <property type="entry name" value="Thyroglobulin_1_sf"/>
</dbReference>
<comment type="subcellular location">
    <subcellularLocation>
        <location evidence="1">Secreted</location>
    </subcellularLocation>
</comment>
<evidence type="ECO:0000256" key="4">
    <source>
        <dbReference type="ARBA" id="ARBA00023157"/>
    </source>
</evidence>
<gene>
    <name evidence="7" type="ORF">B4U80_14091</name>
</gene>
<evidence type="ECO:0000256" key="5">
    <source>
        <dbReference type="PROSITE-ProRule" id="PRU00500"/>
    </source>
</evidence>
<keyword evidence="8" id="KW-1185">Reference proteome</keyword>
<proteinExistence type="predicted"/>
<evidence type="ECO:0000313" key="7">
    <source>
        <dbReference type="EMBL" id="RWS21872.1"/>
    </source>
</evidence>
<dbReference type="SUPFAM" id="SSF57610">
    <property type="entry name" value="Thyroglobulin type-1 domain"/>
    <property type="match status" value="2"/>
</dbReference>
<dbReference type="PANTHER" id="PTHR12352">
    <property type="entry name" value="SECRETED MODULAR CALCIUM-BINDING PROTEIN"/>
    <property type="match status" value="1"/>
</dbReference>
<dbReference type="EMBL" id="NCKV01010487">
    <property type="protein sequence ID" value="RWS21872.1"/>
    <property type="molecule type" value="Genomic_DNA"/>
</dbReference>
<keyword evidence="4" id="KW-1015">Disulfide bond</keyword>
<keyword evidence="2" id="KW-0964">Secreted</keyword>
<dbReference type="OrthoDB" id="6409105at2759"/>
<feature type="domain" description="Thyroglobulin type-1" evidence="6">
    <location>
        <begin position="69"/>
        <end position="151"/>
    </location>
</feature>
<reference evidence="7 8" key="1">
    <citation type="journal article" date="2018" name="Gigascience">
        <title>Genomes of trombidid mites reveal novel predicted allergens and laterally-transferred genes associated with secondary metabolism.</title>
        <authorList>
            <person name="Dong X."/>
            <person name="Chaisiri K."/>
            <person name="Xia D."/>
            <person name="Armstrong S.D."/>
            <person name="Fang Y."/>
            <person name="Donnelly M.J."/>
            <person name="Kadowaki T."/>
            <person name="McGarry J.W."/>
            <person name="Darby A.C."/>
            <person name="Makepeace B.L."/>
        </authorList>
    </citation>
    <scope>NUCLEOTIDE SEQUENCE [LARGE SCALE GENOMIC DNA]</scope>
    <source>
        <strain evidence="7">UoL-UT</strain>
    </source>
</reference>
<dbReference type="Proteomes" id="UP000288716">
    <property type="component" value="Unassembled WGS sequence"/>
</dbReference>
<sequence length="223" mass="25362">MELKISQCTKSNQAIIDCITVDGCCPACVTILEDGEECDKQSLFSRCNEAKGFQCDNSTNKCIKVTNPTAKCVKQYDYRLRIANKYHRINEKNSIFRYADRFTIPLPQCDLISGNYKPKQCIGSICFCVNVETGKRLFGHSERVASDKLGCRCTQTFNQLLSDYREKLDFFSDIHPHCDSLGNFQRLQCSRNICFCADEYTGKPIAKMSITATQDLMIFSARK</sequence>
<evidence type="ECO:0000256" key="2">
    <source>
        <dbReference type="ARBA" id="ARBA00022525"/>
    </source>
</evidence>
<dbReference type="VEuPathDB" id="VectorBase:LDEU010168"/>
<protein>
    <recommendedName>
        <fullName evidence="6">Thyroglobulin type-1 domain-containing protein</fullName>
    </recommendedName>
</protein>
<accession>A0A443S2W3</accession>
<comment type="caution">
    <text evidence="5">Lacks conserved residue(s) required for the propagation of feature annotation.</text>
</comment>
<dbReference type="PROSITE" id="PS51162">
    <property type="entry name" value="THYROGLOBULIN_1_2"/>
    <property type="match status" value="1"/>
</dbReference>
<evidence type="ECO:0000259" key="6">
    <source>
        <dbReference type="PROSITE" id="PS51162"/>
    </source>
</evidence>
<dbReference type="InterPro" id="IPR000716">
    <property type="entry name" value="Thyroglobulin_1"/>
</dbReference>
<organism evidence="7 8">
    <name type="scientific">Leptotrombidium deliense</name>
    <dbReference type="NCBI Taxonomy" id="299467"/>
    <lineage>
        <taxon>Eukaryota</taxon>
        <taxon>Metazoa</taxon>
        <taxon>Ecdysozoa</taxon>
        <taxon>Arthropoda</taxon>
        <taxon>Chelicerata</taxon>
        <taxon>Arachnida</taxon>
        <taxon>Acari</taxon>
        <taxon>Acariformes</taxon>
        <taxon>Trombidiformes</taxon>
        <taxon>Prostigmata</taxon>
        <taxon>Anystina</taxon>
        <taxon>Parasitengona</taxon>
        <taxon>Trombiculoidea</taxon>
        <taxon>Trombiculidae</taxon>
        <taxon>Leptotrombidium</taxon>
    </lineage>
</organism>
<dbReference type="STRING" id="299467.A0A443S2W3"/>
<dbReference type="PANTHER" id="PTHR12352:SF3">
    <property type="entry name" value="NIDOGEN-2"/>
    <property type="match status" value="1"/>
</dbReference>
<dbReference type="Pfam" id="PF00086">
    <property type="entry name" value="Thyroglobulin_1"/>
    <property type="match status" value="2"/>
</dbReference>
<evidence type="ECO:0000256" key="3">
    <source>
        <dbReference type="ARBA" id="ARBA00022737"/>
    </source>
</evidence>
<dbReference type="GO" id="GO:0005615">
    <property type="term" value="C:extracellular space"/>
    <property type="evidence" value="ECO:0007669"/>
    <property type="project" value="TreeGrafter"/>
</dbReference>
<comment type="caution">
    <text evidence="7">The sequence shown here is derived from an EMBL/GenBank/DDBJ whole genome shotgun (WGS) entry which is preliminary data.</text>
</comment>
<name>A0A443S2W3_9ACAR</name>